<gene>
    <name evidence="3" type="ORF">SLEP1_g10561</name>
</gene>
<dbReference type="EMBL" id="BPVZ01000011">
    <property type="protein sequence ID" value="GKU97411.1"/>
    <property type="molecule type" value="Genomic_DNA"/>
</dbReference>
<comment type="caution">
    <text evidence="3">The sequence shown here is derived from an EMBL/GenBank/DDBJ whole genome shotgun (WGS) entry which is preliminary data.</text>
</comment>
<feature type="domain" description="Reverse transcriptase" evidence="1">
    <location>
        <begin position="840"/>
        <end position="992"/>
    </location>
</feature>
<dbReference type="InterPro" id="IPR000477">
    <property type="entry name" value="RT_dom"/>
</dbReference>
<evidence type="ECO:0000259" key="2">
    <source>
        <dbReference type="Pfam" id="PF03372"/>
    </source>
</evidence>
<dbReference type="Pfam" id="PF00078">
    <property type="entry name" value="RVT_1"/>
    <property type="match status" value="1"/>
</dbReference>
<dbReference type="PANTHER" id="PTHR33116">
    <property type="entry name" value="REVERSE TRANSCRIPTASE ZINC-BINDING DOMAIN-CONTAINING PROTEIN-RELATED-RELATED"/>
    <property type="match status" value="1"/>
</dbReference>
<dbReference type="SUPFAM" id="SSF56672">
    <property type="entry name" value="DNA/RNA polymerases"/>
    <property type="match status" value="1"/>
</dbReference>
<dbReference type="PANTHER" id="PTHR33116:SF78">
    <property type="entry name" value="OS12G0587133 PROTEIN"/>
    <property type="match status" value="1"/>
</dbReference>
<accession>A0AAV5IH00</accession>
<evidence type="ECO:0000313" key="4">
    <source>
        <dbReference type="Proteomes" id="UP001054252"/>
    </source>
</evidence>
<protein>
    <recommendedName>
        <fullName evidence="5">Reverse transcriptase domain-containing protein</fullName>
    </recommendedName>
</protein>
<evidence type="ECO:0008006" key="5">
    <source>
        <dbReference type="Google" id="ProtNLM"/>
    </source>
</evidence>
<dbReference type="InterPro" id="IPR005135">
    <property type="entry name" value="Endo/exonuclease/phosphatase"/>
</dbReference>
<sequence>MRWPERTATSDGDKGSGGGYQGSVVDVFVSNKRDKWGKRFGFVRMVGVMNEYQMEKRLNEIWFGFYKLRVRIADRPLKQSLRYVKKQNHEKVVTEKEKDMVQVDIAPEQIIQLDKNEEVGSCDKKKRQKGTVGSIGEQTQEAIIDFSLMEEELHWLEGSLVVILKSLMSTTSIQERIDVDGGLITISPLGGEQCLAFPQRSRLVWLRITGVPLKAWSDRCFTLIEGTVGEVVLVHDDTKNKSFLCEGRVLVLCTDASKIAKSVQLQIEGQLYEVGVLEEEWRSDPDWWLSDGDRRSYIGASSEYSVSQNGDEDHEFNIDEICVEEDDSIDLEQFQMEGSLNSNNKEITGHEESGVKGRIAQNMDDGGIVDSNGLVKGKGLVVDNGLGVSSTEVDKNCKSIGPNDKDLEEAARDKVSKEVMGKRLRHLVDCYPQEVKETREEHAIWVTGRTKQRRARRRIGGNGEKEGVGMKSSIGASGGLLCVWSRTIFVKMEEFSGDGYLGIKGVWGGNKEPCIFVNVYASTDRRRKVELWDELRQRIIEEGGRWLLAGDFNAVRCLEEQRGRTGMSVDMSEFDAFIENTGLVDIKLANRKFTWYRPDGTSMSRLDRVLLTVEMSSMGYRCLQKLKMLKKFLKGWNKDVFGDIEAKFQAIADKVAWIDMKNEEAVLEVEELAERQEGFHEMWDIMKKRESIWKQKSRCSWAKLGDANMRFFHKVANGRKVYNNINGFSCEGKWVEEPEEVKKEVFRYFSTMFEGESWQRPKPVGINFKQISEEMKDGLERPFSEEEIEEGLKSCEGTKAPGPDGYNFSFLKLGWNCLKEDFISFFAKFHQNGRMGFGMKWRGWIRECLSIARISVLVNGSPTEEFVMGKGLRQGDPLSPFLFLIVVEGLTGLVRRVETEGMLRGITVGNKGLTVSLLQFADDTVILGNADSENIFAVKTILRCFELMSGLRINFCKSSVVGFNVSERWIKGVASVLHCGVGETSFMYLGMPVGGKIRCKKMWEPVLKKFRAKLAIWKSNSPSFGGRITLLNSALLGKWWFRLGDGVEGLWKKVVREKYYGGREEVDIKALESVRVSRIWGDILSIGQRSVRLQDLLVKGFKWVVGDGYRVGFWRSIWVGEKSLRELCPRLFELAVNKEGLVSELGGWEEGSWRWNIIWRRGRFGREKDEELMLREVLSRIGIKVGVEDRWQWRHASDGKYVVKQAYEFLELTDAILNDWLCIVLVGIEVVLPPLLEEVAEFFLYGLVFKGDVALKEGLLDMIQEKTFFWVKNKVQGCVFSVWDWKLNPHECAAAMRNHKRRQKEFHQHQQGRV</sequence>
<dbReference type="Pfam" id="PF03372">
    <property type="entry name" value="Exo_endo_phos"/>
    <property type="match status" value="1"/>
</dbReference>
<feature type="domain" description="Endonuclease/exonuclease/phosphatase" evidence="2">
    <location>
        <begin position="475"/>
        <end position="612"/>
    </location>
</feature>
<reference evidence="3 4" key="1">
    <citation type="journal article" date="2021" name="Commun. Biol.">
        <title>The genome of Shorea leprosula (Dipterocarpaceae) highlights the ecological relevance of drought in aseasonal tropical rainforests.</title>
        <authorList>
            <person name="Ng K.K.S."/>
            <person name="Kobayashi M.J."/>
            <person name="Fawcett J.A."/>
            <person name="Hatakeyama M."/>
            <person name="Paape T."/>
            <person name="Ng C.H."/>
            <person name="Ang C.C."/>
            <person name="Tnah L.H."/>
            <person name="Lee C.T."/>
            <person name="Nishiyama T."/>
            <person name="Sese J."/>
            <person name="O'Brien M.J."/>
            <person name="Copetti D."/>
            <person name="Mohd Noor M.I."/>
            <person name="Ong R.C."/>
            <person name="Putra M."/>
            <person name="Sireger I.Z."/>
            <person name="Indrioko S."/>
            <person name="Kosugi Y."/>
            <person name="Izuno A."/>
            <person name="Isagi Y."/>
            <person name="Lee S.L."/>
            <person name="Shimizu K.K."/>
        </authorList>
    </citation>
    <scope>NUCLEOTIDE SEQUENCE [LARGE SCALE GENOMIC DNA]</scope>
    <source>
        <tissue evidence="3">Leaf</tissue>
    </source>
</reference>
<dbReference type="Gene3D" id="3.60.10.10">
    <property type="entry name" value="Endonuclease/exonuclease/phosphatase"/>
    <property type="match status" value="1"/>
</dbReference>
<dbReference type="SUPFAM" id="SSF56219">
    <property type="entry name" value="DNase I-like"/>
    <property type="match status" value="1"/>
</dbReference>
<dbReference type="Proteomes" id="UP001054252">
    <property type="component" value="Unassembled WGS sequence"/>
</dbReference>
<evidence type="ECO:0000313" key="3">
    <source>
        <dbReference type="EMBL" id="GKU97411.1"/>
    </source>
</evidence>
<dbReference type="InterPro" id="IPR036691">
    <property type="entry name" value="Endo/exonu/phosph_ase_sf"/>
</dbReference>
<dbReference type="GO" id="GO:0003824">
    <property type="term" value="F:catalytic activity"/>
    <property type="evidence" value="ECO:0007669"/>
    <property type="project" value="InterPro"/>
</dbReference>
<keyword evidence="4" id="KW-1185">Reference proteome</keyword>
<dbReference type="InterPro" id="IPR043502">
    <property type="entry name" value="DNA/RNA_pol_sf"/>
</dbReference>
<proteinExistence type="predicted"/>
<evidence type="ECO:0000259" key="1">
    <source>
        <dbReference type="Pfam" id="PF00078"/>
    </source>
</evidence>
<name>A0AAV5IH00_9ROSI</name>
<organism evidence="3 4">
    <name type="scientific">Rubroshorea leprosula</name>
    <dbReference type="NCBI Taxonomy" id="152421"/>
    <lineage>
        <taxon>Eukaryota</taxon>
        <taxon>Viridiplantae</taxon>
        <taxon>Streptophyta</taxon>
        <taxon>Embryophyta</taxon>
        <taxon>Tracheophyta</taxon>
        <taxon>Spermatophyta</taxon>
        <taxon>Magnoliopsida</taxon>
        <taxon>eudicotyledons</taxon>
        <taxon>Gunneridae</taxon>
        <taxon>Pentapetalae</taxon>
        <taxon>rosids</taxon>
        <taxon>malvids</taxon>
        <taxon>Malvales</taxon>
        <taxon>Dipterocarpaceae</taxon>
        <taxon>Rubroshorea</taxon>
    </lineage>
</organism>